<comment type="caution">
    <text evidence="2">The sequence shown here is derived from an EMBL/GenBank/DDBJ whole genome shotgun (WGS) entry which is preliminary data.</text>
</comment>
<dbReference type="Pfam" id="PF04965">
    <property type="entry name" value="GPW_gp25"/>
    <property type="match status" value="1"/>
</dbReference>
<proteinExistence type="predicted"/>
<feature type="domain" description="IraD/Gp25-like" evidence="1">
    <location>
        <begin position="29"/>
        <end position="115"/>
    </location>
</feature>
<evidence type="ECO:0000313" key="3">
    <source>
        <dbReference type="Proteomes" id="UP000237194"/>
    </source>
</evidence>
<dbReference type="PANTHER" id="PTHR38595:SF2">
    <property type="entry name" value="TYPE VI SECRETION SYSTEM BASEPLATE SUBUNIT TSSE"/>
    <property type="match status" value="1"/>
</dbReference>
<reference evidence="2 3" key="1">
    <citation type="submission" date="2016-08" db="EMBL/GenBank/DDBJ databases">
        <authorList>
            <person name="Seilhamer J.J."/>
        </authorList>
    </citation>
    <scope>NUCLEOTIDE SEQUENCE [LARGE SCALE GENOMIC DNA]</scope>
    <source>
        <strain evidence="2 3">KT-27</strain>
    </source>
</reference>
<gene>
    <name evidence="2" type="ORF">BGP80_12985</name>
</gene>
<sequence>MTGLFDRLGVKATANVQSSRREARGRKFEVIKQHLETLLNCREGCSQSSPELGLRDFNGHDLSRGDLLQQVSADIRHTIDRFEPRIAVHALQAVPDAHAPLELHFHLDCQVQVNNHAEQLQIELLVSGHSRYTRVK</sequence>
<dbReference type="AlphaFoldDB" id="A0A2S3WD54"/>
<dbReference type="EMBL" id="MIND01000018">
    <property type="protein sequence ID" value="POF88831.1"/>
    <property type="molecule type" value="Genomic_DNA"/>
</dbReference>
<dbReference type="Proteomes" id="UP000237194">
    <property type="component" value="Unassembled WGS sequence"/>
</dbReference>
<dbReference type="InterPro" id="IPR007048">
    <property type="entry name" value="IraD/Gp25-like"/>
</dbReference>
<evidence type="ECO:0000313" key="2">
    <source>
        <dbReference type="EMBL" id="POF88831.1"/>
    </source>
</evidence>
<reference evidence="2 3" key="2">
    <citation type="submission" date="2018-03" db="EMBL/GenBank/DDBJ databases">
        <title>Draft genome of Pseudomonas putida strain KT-27.</title>
        <authorList>
            <person name="Yoshizawa S."/>
            <person name="Khan N.H."/>
            <person name="Nishimura M."/>
            <person name="Chiura H.X."/>
            <person name="Ogura Y."/>
            <person name="Hayashi T."/>
            <person name="Kogure K."/>
        </authorList>
    </citation>
    <scope>NUCLEOTIDE SEQUENCE [LARGE SCALE GENOMIC DNA]</scope>
    <source>
        <strain evidence="2 3">KT-27</strain>
    </source>
</reference>
<dbReference type="Gene3D" id="3.10.450.40">
    <property type="match status" value="1"/>
</dbReference>
<protein>
    <recommendedName>
        <fullName evidence="1">IraD/Gp25-like domain-containing protein</fullName>
    </recommendedName>
</protein>
<organism evidence="2 3">
    <name type="scientific">Pseudomonas putida</name>
    <name type="common">Arthrobacter siderocapsulatus</name>
    <dbReference type="NCBI Taxonomy" id="303"/>
    <lineage>
        <taxon>Bacteria</taxon>
        <taxon>Pseudomonadati</taxon>
        <taxon>Pseudomonadota</taxon>
        <taxon>Gammaproteobacteria</taxon>
        <taxon>Pseudomonadales</taxon>
        <taxon>Pseudomonadaceae</taxon>
        <taxon>Pseudomonas</taxon>
    </lineage>
</organism>
<accession>A0A2S3WD54</accession>
<dbReference type="NCBIfam" id="TIGR03357">
    <property type="entry name" value="VI_zyme"/>
    <property type="match status" value="1"/>
</dbReference>
<dbReference type="SUPFAM" id="SSF160719">
    <property type="entry name" value="gpW/gp25-like"/>
    <property type="match status" value="1"/>
</dbReference>
<dbReference type="RefSeq" id="WP_103436940.1">
    <property type="nucleotide sequence ID" value="NZ_MIND01000018.1"/>
</dbReference>
<name>A0A2S3WD54_PSEPU</name>
<dbReference type="InterPro" id="IPR017737">
    <property type="entry name" value="TssE1-like"/>
</dbReference>
<evidence type="ECO:0000259" key="1">
    <source>
        <dbReference type="Pfam" id="PF04965"/>
    </source>
</evidence>
<dbReference type="PANTHER" id="PTHR38595">
    <property type="entry name" value="CYTOPLASMIC PROTEIN-RELATED"/>
    <property type="match status" value="1"/>
</dbReference>
<dbReference type="InterPro" id="IPR053176">
    <property type="entry name" value="T6SS_TssE1-like"/>
</dbReference>